<dbReference type="SUPFAM" id="SSF54928">
    <property type="entry name" value="RNA-binding domain, RBD"/>
    <property type="match status" value="2"/>
</dbReference>
<dbReference type="InterPro" id="IPR035979">
    <property type="entry name" value="RBD_domain_sf"/>
</dbReference>
<evidence type="ECO:0000256" key="1">
    <source>
        <dbReference type="ARBA" id="ARBA00022737"/>
    </source>
</evidence>
<dbReference type="Gene3D" id="1.10.10.750">
    <property type="entry name" value="Ypt/Rab-GAP domain of gyp1p, domain 1"/>
    <property type="match status" value="1"/>
</dbReference>
<dbReference type="Proteomes" id="UP001626550">
    <property type="component" value="Unassembled WGS sequence"/>
</dbReference>
<dbReference type="AlphaFoldDB" id="A0ABD2Q7C2"/>
<dbReference type="Pfam" id="PF00076">
    <property type="entry name" value="RRM_1"/>
    <property type="match status" value="2"/>
</dbReference>
<sequence>MGLGEAVQDRKLFIGGLSPQTDDNALKSYYSRWGEIVDVVVMKDNSTGRSRGFGFVTFSDASMAEKAVADGPHVIDGKSTDTKRAISKDSMDERSSGPTDKVFVGGLTREISNEQLRNYFETFGSVKEATVMTDKETGESRCFAFVIFNDMDTVDKVMESKPHNLQGCQIDVQKAVTKEEMKRKMGSRFQGPPSRSTGRGGSRGYYGGGGGGGGGRYQDPYYDRGYDHWGGGYYPQDYYGGGYYDQGYYSYGGYGPSESAGGPMRGHYGHEGYDYQSYGSSGNRGGSYGSKGGASKPRGGGHAPYISLLAAEDVINNHRASVGLFNAFDHGDNVNGKDKLKKTTAKPLEDRYCRTLPGTCVRLQSVDTFSLERMSSTDPSRMEKFRNLLLSPQVDLQALRDAVWNGIPFCYRAKVWKFLMNYLPSNTSRRDQTLLEKRRQYSSYVDQYYTSSASLKQPNETISQIRKDTKRTSLVYGHESLKEMLERILYICAWRNPACSYVQGMNDLVMPFLAVFINEYVKAEISTDGHLVMNSEMDLTEEQLMNLEADTYWCFSRLLHMIQHNYINNQPGIQANVKLLKLLISRVDEPLHKCLEQNQVAYLQFSFRWMNNLLLRELPLRCVIRLWDAYMSEMDGFDKIHVYVCAAFLLQFSDKLKEESDFQGLLLLLQRLPTSQWSMSEIETLLARAYTLKVTFANAPGHISTHDIEILF</sequence>
<evidence type="ECO:0000259" key="5">
    <source>
        <dbReference type="PROSITE" id="PS50086"/>
    </source>
</evidence>
<dbReference type="EMBL" id="JBJKFK010000746">
    <property type="protein sequence ID" value="KAL3315467.1"/>
    <property type="molecule type" value="Genomic_DNA"/>
</dbReference>
<evidence type="ECO:0008006" key="9">
    <source>
        <dbReference type="Google" id="ProtNLM"/>
    </source>
</evidence>
<accession>A0ABD2Q7C2</accession>
<evidence type="ECO:0000256" key="2">
    <source>
        <dbReference type="ARBA" id="ARBA00022884"/>
    </source>
</evidence>
<evidence type="ECO:0000259" key="6">
    <source>
        <dbReference type="PROSITE" id="PS50102"/>
    </source>
</evidence>
<evidence type="ECO:0000256" key="4">
    <source>
        <dbReference type="SAM" id="MobiDB-lite"/>
    </source>
</evidence>
<dbReference type="Gene3D" id="1.10.8.270">
    <property type="entry name" value="putative rabgap domain of human tbc1 domain family member 14 like domains"/>
    <property type="match status" value="1"/>
</dbReference>
<protein>
    <recommendedName>
        <fullName evidence="9">Rab-GAP TBC domain-containing protein</fullName>
    </recommendedName>
</protein>
<dbReference type="FunFam" id="3.30.70.330:FF:000040">
    <property type="entry name" value="Heterogeneous nuclear ribonucleoprotein A2/B1"/>
    <property type="match status" value="1"/>
</dbReference>
<dbReference type="Gene3D" id="1.10.472.80">
    <property type="entry name" value="Ypt/Rab-GAP domain of gyp1p, domain 3"/>
    <property type="match status" value="1"/>
</dbReference>
<dbReference type="InterPro" id="IPR000195">
    <property type="entry name" value="Rab-GAP-TBC_dom"/>
</dbReference>
<feature type="compositionally biased region" description="Basic and acidic residues" evidence="4">
    <location>
        <begin position="78"/>
        <end position="95"/>
    </location>
</feature>
<dbReference type="PROSITE" id="PS50102">
    <property type="entry name" value="RRM"/>
    <property type="match status" value="2"/>
</dbReference>
<gene>
    <name evidence="7" type="ORF">Ciccas_005897</name>
</gene>
<name>A0ABD2Q7C2_9PLAT</name>
<evidence type="ECO:0000313" key="8">
    <source>
        <dbReference type="Proteomes" id="UP001626550"/>
    </source>
</evidence>
<feature type="region of interest" description="Disordered" evidence="4">
    <location>
        <begin position="78"/>
        <end position="100"/>
    </location>
</feature>
<evidence type="ECO:0000313" key="7">
    <source>
        <dbReference type="EMBL" id="KAL3315467.1"/>
    </source>
</evidence>
<dbReference type="PANTHER" id="PTHR48032:SF6">
    <property type="entry name" value="RNA-BINDING (RRM_RBD_RNP MOTIFS) FAMILY PROTEIN"/>
    <property type="match status" value="1"/>
</dbReference>
<organism evidence="7 8">
    <name type="scientific">Cichlidogyrus casuarinus</name>
    <dbReference type="NCBI Taxonomy" id="1844966"/>
    <lineage>
        <taxon>Eukaryota</taxon>
        <taxon>Metazoa</taxon>
        <taxon>Spiralia</taxon>
        <taxon>Lophotrochozoa</taxon>
        <taxon>Platyhelminthes</taxon>
        <taxon>Monogenea</taxon>
        <taxon>Monopisthocotylea</taxon>
        <taxon>Dactylogyridea</taxon>
        <taxon>Ancyrocephalidae</taxon>
        <taxon>Cichlidogyrus</taxon>
    </lineage>
</organism>
<dbReference type="GO" id="GO:0003723">
    <property type="term" value="F:RNA binding"/>
    <property type="evidence" value="ECO:0007669"/>
    <property type="project" value="UniProtKB-UniRule"/>
</dbReference>
<keyword evidence="2 3" id="KW-0694">RNA-binding</keyword>
<feature type="domain" description="RRM" evidence="6">
    <location>
        <begin position="100"/>
        <end position="177"/>
    </location>
</feature>
<dbReference type="InterPro" id="IPR012677">
    <property type="entry name" value="Nucleotide-bd_a/b_plait_sf"/>
</dbReference>
<dbReference type="FunFam" id="1.10.472.80:FF:000001">
    <property type="entry name" value="TBC1 domain family member 22B"/>
    <property type="match status" value="1"/>
</dbReference>
<evidence type="ECO:0000256" key="3">
    <source>
        <dbReference type="PROSITE-ProRule" id="PRU00176"/>
    </source>
</evidence>
<comment type="caution">
    <text evidence="7">The sequence shown here is derived from an EMBL/GenBank/DDBJ whole genome shotgun (WGS) entry which is preliminary data.</text>
</comment>
<feature type="domain" description="RRM" evidence="6">
    <location>
        <begin position="10"/>
        <end position="87"/>
    </location>
</feature>
<dbReference type="Gene3D" id="3.30.70.330">
    <property type="match status" value="2"/>
</dbReference>
<feature type="region of interest" description="Disordered" evidence="4">
    <location>
        <begin position="183"/>
        <end position="211"/>
    </location>
</feature>
<reference evidence="7 8" key="1">
    <citation type="submission" date="2024-11" db="EMBL/GenBank/DDBJ databases">
        <title>Adaptive evolution of stress response genes in parasites aligns with host niche diversity.</title>
        <authorList>
            <person name="Hahn C."/>
            <person name="Resl P."/>
        </authorList>
    </citation>
    <scope>NUCLEOTIDE SEQUENCE [LARGE SCALE GENOMIC DNA]</scope>
    <source>
        <strain evidence="7">EGGRZ-B1_66</strain>
        <tissue evidence="7">Body</tissue>
    </source>
</reference>
<dbReference type="SMART" id="SM00164">
    <property type="entry name" value="TBC"/>
    <property type="match status" value="1"/>
</dbReference>
<dbReference type="SUPFAM" id="SSF47923">
    <property type="entry name" value="Ypt/Rab-GAP domain of gyp1p"/>
    <property type="match status" value="2"/>
</dbReference>
<keyword evidence="8" id="KW-1185">Reference proteome</keyword>
<keyword evidence="1" id="KW-0677">Repeat</keyword>
<dbReference type="SMART" id="SM00360">
    <property type="entry name" value="RRM"/>
    <property type="match status" value="2"/>
</dbReference>
<feature type="domain" description="Rab-GAP TBC" evidence="5">
    <location>
        <begin position="406"/>
        <end position="634"/>
    </location>
</feature>
<dbReference type="Pfam" id="PF00566">
    <property type="entry name" value="RabGAP-TBC"/>
    <property type="match status" value="1"/>
</dbReference>
<dbReference type="InterPro" id="IPR000504">
    <property type="entry name" value="RRM_dom"/>
</dbReference>
<feature type="compositionally biased region" description="Gly residues" evidence="4">
    <location>
        <begin position="198"/>
        <end position="211"/>
    </location>
</feature>
<dbReference type="InterPro" id="IPR035969">
    <property type="entry name" value="Rab-GAP_TBC_sf"/>
</dbReference>
<dbReference type="PROSITE" id="PS50086">
    <property type="entry name" value="TBC_RABGAP"/>
    <property type="match status" value="1"/>
</dbReference>
<dbReference type="PANTHER" id="PTHR48032">
    <property type="entry name" value="RNA-BINDING PROTEIN MUSASHI HOMOLOG RBP6"/>
    <property type="match status" value="1"/>
</dbReference>
<proteinExistence type="predicted"/>